<comment type="caution">
    <text evidence="2">The sequence shown here is derived from an EMBL/GenBank/DDBJ whole genome shotgun (WGS) entry which is preliminary data.</text>
</comment>
<organism evidence="2 3">
    <name type="scientific">Symbiodinium microadriaticum</name>
    <name type="common">Dinoflagellate</name>
    <name type="synonym">Zooxanthella microadriatica</name>
    <dbReference type="NCBI Taxonomy" id="2951"/>
    <lineage>
        <taxon>Eukaryota</taxon>
        <taxon>Sar</taxon>
        <taxon>Alveolata</taxon>
        <taxon>Dinophyceae</taxon>
        <taxon>Suessiales</taxon>
        <taxon>Symbiodiniaceae</taxon>
        <taxon>Symbiodinium</taxon>
    </lineage>
</organism>
<dbReference type="EMBL" id="LSRX01000280">
    <property type="protein sequence ID" value="OLQ01823.1"/>
    <property type="molecule type" value="Genomic_DNA"/>
</dbReference>
<name>A0A1Q9E349_SYMMI</name>
<dbReference type="OrthoDB" id="422974at2759"/>
<reference evidence="2 3" key="1">
    <citation type="submission" date="2016-02" db="EMBL/GenBank/DDBJ databases">
        <title>Genome analysis of coral dinoflagellate symbionts highlights evolutionary adaptations to a symbiotic lifestyle.</title>
        <authorList>
            <person name="Aranda M."/>
            <person name="Li Y."/>
            <person name="Liew Y.J."/>
            <person name="Baumgarten S."/>
            <person name="Simakov O."/>
            <person name="Wilson M."/>
            <person name="Piel J."/>
            <person name="Ashoor H."/>
            <person name="Bougouffa S."/>
            <person name="Bajic V.B."/>
            <person name="Ryu T."/>
            <person name="Ravasi T."/>
            <person name="Bayer T."/>
            <person name="Micklem G."/>
            <person name="Kim H."/>
            <person name="Bhak J."/>
            <person name="Lajeunesse T.C."/>
            <person name="Voolstra C.R."/>
        </authorList>
    </citation>
    <scope>NUCLEOTIDE SEQUENCE [LARGE SCALE GENOMIC DNA]</scope>
    <source>
        <strain evidence="2 3">CCMP2467</strain>
    </source>
</reference>
<sequence length="554" mass="61063">MKRSATVAGVLEIGQGVCKLKLKNLTFQSEAASSSNTSTSQSPTSSSIANVPDVANVIEQIKSGDLVTRASEKTITSRQIQSHVCYIQRTLSFVAGIKSGWSEQAQEAFQTWLAAPKKRSRTLTAMQALTNGEVEAEGSADIMNSRQPLATPFRVQNNTALSHQDLADDITPVGPITTNDTPPSTRTHATSTSRRVMSPIRTTRPPPTRTQTTSTSSRVMSPIQARIRRPEAVLRLWQFRTFRYGPLSGTMCGTRVMNSEHPRLIDLPDNIRARVLKFFDASVPIAWDVVRVFCNNHPKVINYKVANNSDRLIAPSLTLRGLVLLGRAGIGKNPLGIILSLALARHYVSTRGPEGAAVGWRRSKQIDGFRERLGELHFPVLLNDPILANMNFEDVKSFLDVGETCLVDARYKLPNSCEITMPHLTAILKRATVILAGNKAVYVRIASEQQSEVIHRFEGTDLRRSAWFFTQQTFQLGISIVIPHFVDTIIRRQIAASCESRDSDSLIVGFRRMLRGICDGDLLLDGDLKICGSCSCLQRLLASKAYAKIAAVPQ</sequence>
<feature type="region of interest" description="Disordered" evidence="1">
    <location>
        <begin position="163"/>
        <end position="222"/>
    </location>
</feature>
<keyword evidence="3" id="KW-1185">Reference proteome</keyword>
<dbReference type="Proteomes" id="UP000186817">
    <property type="component" value="Unassembled WGS sequence"/>
</dbReference>
<gene>
    <name evidence="2" type="ORF">AK812_SmicGene15405</name>
</gene>
<evidence type="ECO:0000313" key="3">
    <source>
        <dbReference type="Proteomes" id="UP000186817"/>
    </source>
</evidence>
<dbReference type="AlphaFoldDB" id="A0A1Q9E349"/>
<accession>A0A1Q9E349</accession>
<evidence type="ECO:0000313" key="2">
    <source>
        <dbReference type="EMBL" id="OLQ01823.1"/>
    </source>
</evidence>
<feature type="compositionally biased region" description="Low complexity" evidence="1">
    <location>
        <begin position="181"/>
        <end position="218"/>
    </location>
</feature>
<protein>
    <submittedName>
        <fullName evidence="2">Uncharacterized protein</fullName>
    </submittedName>
</protein>
<evidence type="ECO:0000256" key="1">
    <source>
        <dbReference type="SAM" id="MobiDB-lite"/>
    </source>
</evidence>
<proteinExistence type="predicted"/>